<evidence type="ECO:0000313" key="3">
    <source>
        <dbReference type="Proteomes" id="UP000008827"/>
    </source>
</evidence>
<dbReference type="EnsemblPlants" id="KRH29051">
    <property type="protein sequence ID" value="KRH29051"/>
    <property type="gene ID" value="GLYMA_11G094100"/>
</dbReference>
<sequence length="135" mass="15326">MFSIYPLLSFFHSKLNLKNHKFEALKSIISAVFLSNSENLSPAYESKSGHNANGNLKMKCGVFSTSNPPPLIFFRLETFFSCGFYKPDTLLLISPTLHYNLRKPKLLLLPTTKSKFTIPLTSRLALSCPNQKRRL</sequence>
<evidence type="ECO:0000313" key="1">
    <source>
        <dbReference type="EMBL" id="KRH29051.1"/>
    </source>
</evidence>
<gene>
    <name evidence="1" type="ORF">GLYMA_11G094100</name>
</gene>
<reference evidence="2" key="2">
    <citation type="submission" date="2018-02" db="UniProtKB">
        <authorList>
            <consortium name="EnsemblPlants"/>
        </authorList>
    </citation>
    <scope>IDENTIFICATION</scope>
    <source>
        <strain evidence="2">Williams 82</strain>
    </source>
</reference>
<dbReference type="InParanoid" id="A0A0R0HP75"/>
<protein>
    <submittedName>
        <fullName evidence="1 2">Uncharacterized protein</fullName>
    </submittedName>
</protein>
<evidence type="ECO:0000313" key="2">
    <source>
        <dbReference type="EnsemblPlants" id="KRH29051"/>
    </source>
</evidence>
<keyword evidence="3" id="KW-1185">Reference proteome</keyword>
<dbReference type="Proteomes" id="UP000008827">
    <property type="component" value="Chromosome 11"/>
</dbReference>
<reference evidence="1" key="3">
    <citation type="submission" date="2018-07" db="EMBL/GenBank/DDBJ databases">
        <title>WGS assembly of Glycine max.</title>
        <authorList>
            <person name="Schmutz J."/>
            <person name="Cannon S."/>
            <person name="Schlueter J."/>
            <person name="Ma J."/>
            <person name="Mitros T."/>
            <person name="Nelson W."/>
            <person name="Hyten D."/>
            <person name="Song Q."/>
            <person name="Thelen J."/>
            <person name="Cheng J."/>
            <person name="Xu D."/>
            <person name="Hellsten U."/>
            <person name="May G."/>
            <person name="Yu Y."/>
            <person name="Sakurai T."/>
            <person name="Umezawa T."/>
            <person name="Bhattacharyya M."/>
            <person name="Sandhu D."/>
            <person name="Valliyodan B."/>
            <person name="Lindquist E."/>
            <person name="Peto M."/>
            <person name="Grant D."/>
            <person name="Shu S."/>
            <person name="Goodstein D."/>
            <person name="Barry K."/>
            <person name="Futrell-Griggs M."/>
            <person name="Abernathy B."/>
            <person name="Du J."/>
            <person name="Tian Z."/>
            <person name="Zhu L."/>
            <person name="Gill N."/>
            <person name="Joshi T."/>
            <person name="Libault M."/>
            <person name="Sethuraman A."/>
            <person name="Zhang X."/>
            <person name="Shinozaki K."/>
            <person name="Nguyen H."/>
            <person name="Wing R."/>
            <person name="Cregan P."/>
            <person name="Specht J."/>
            <person name="Grimwood J."/>
            <person name="Rokhsar D."/>
            <person name="Stacey G."/>
            <person name="Shoemaker R."/>
            <person name="Jackson S."/>
        </authorList>
    </citation>
    <scope>NUCLEOTIDE SEQUENCE</scope>
    <source>
        <tissue evidence="1">Callus</tissue>
    </source>
</reference>
<dbReference type="AlphaFoldDB" id="A0A0R0HP75"/>
<dbReference type="EMBL" id="CM000844">
    <property type="protein sequence ID" value="KRH29051.1"/>
    <property type="molecule type" value="Genomic_DNA"/>
</dbReference>
<reference evidence="1 2" key="1">
    <citation type="journal article" date="2010" name="Nature">
        <title>Genome sequence of the palaeopolyploid soybean.</title>
        <authorList>
            <person name="Schmutz J."/>
            <person name="Cannon S.B."/>
            <person name="Schlueter J."/>
            <person name="Ma J."/>
            <person name="Mitros T."/>
            <person name="Nelson W."/>
            <person name="Hyten D.L."/>
            <person name="Song Q."/>
            <person name="Thelen J.J."/>
            <person name="Cheng J."/>
            <person name="Xu D."/>
            <person name="Hellsten U."/>
            <person name="May G.D."/>
            <person name="Yu Y."/>
            <person name="Sakurai T."/>
            <person name="Umezawa T."/>
            <person name="Bhattacharyya M.K."/>
            <person name="Sandhu D."/>
            <person name="Valliyodan B."/>
            <person name="Lindquist E."/>
            <person name="Peto M."/>
            <person name="Grant D."/>
            <person name="Shu S."/>
            <person name="Goodstein D."/>
            <person name="Barry K."/>
            <person name="Futrell-Griggs M."/>
            <person name="Abernathy B."/>
            <person name="Du J."/>
            <person name="Tian Z."/>
            <person name="Zhu L."/>
            <person name="Gill N."/>
            <person name="Joshi T."/>
            <person name="Libault M."/>
            <person name="Sethuraman A."/>
            <person name="Zhang X.-C."/>
            <person name="Shinozaki K."/>
            <person name="Nguyen H.T."/>
            <person name="Wing R.A."/>
            <person name="Cregan P."/>
            <person name="Specht J."/>
            <person name="Grimwood J."/>
            <person name="Rokhsar D."/>
            <person name="Stacey G."/>
            <person name="Shoemaker R.C."/>
            <person name="Jackson S.A."/>
        </authorList>
    </citation>
    <scope>NUCLEOTIDE SEQUENCE</scope>
    <source>
        <strain evidence="2">cv. Williams 82</strain>
        <tissue evidence="1">Callus</tissue>
    </source>
</reference>
<name>A0A0R0HP75_SOYBN</name>
<dbReference type="Gramene" id="KRH29051">
    <property type="protein sequence ID" value="KRH29051"/>
    <property type="gene ID" value="GLYMA_11G094100"/>
</dbReference>
<proteinExistence type="predicted"/>
<organism evidence="1">
    <name type="scientific">Glycine max</name>
    <name type="common">Soybean</name>
    <name type="synonym">Glycine hispida</name>
    <dbReference type="NCBI Taxonomy" id="3847"/>
    <lineage>
        <taxon>Eukaryota</taxon>
        <taxon>Viridiplantae</taxon>
        <taxon>Streptophyta</taxon>
        <taxon>Embryophyta</taxon>
        <taxon>Tracheophyta</taxon>
        <taxon>Spermatophyta</taxon>
        <taxon>Magnoliopsida</taxon>
        <taxon>eudicotyledons</taxon>
        <taxon>Gunneridae</taxon>
        <taxon>Pentapetalae</taxon>
        <taxon>rosids</taxon>
        <taxon>fabids</taxon>
        <taxon>Fabales</taxon>
        <taxon>Fabaceae</taxon>
        <taxon>Papilionoideae</taxon>
        <taxon>50 kb inversion clade</taxon>
        <taxon>NPAAA clade</taxon>
        <taxon>indigoferoid/millettioid clade</taxon>
        <taxon>Phaseoleae</taxon>
        <taxon>Glycine</taxon>
        <taxon>Glycine subgen. Soja</taxon>
    </lineage>
</organism>
<accession>A0A0R0HP75</accession>